<evidence type="ECO:0000256" key="8">
    <source>
        <dbReference type="ARBA" id="ARBA00023146"/>
    </source>
</evidence>
<dbReference type="InterPro" id="IPR023586">
    <property type="entry name" value="Ile-tRNA-ligase_type2"/>
</dbReference>
<dbReference type="GO" id="GO:0006428">
    <property type="term" value="P:isoleucyl-tRNA aminoacylation"/>
    <property type="evidence" value="ECO:0007669"/>
    <property type="project" value="UniProtKB-UniRule"/>
</dbReference>
<feature type="domain" description="Methionyl/Valyl/Leucyl/Isoleucyl-tRNA synthetase anticodon-binding" evidence="12">
    <location>
        <begin position="688"/>
        <end position="833"/>
    </location>
</feature>
<evidence type="ECO:0000256" key="1">
    <source>
        <dbReference type="ARBA" id="ARBA00022490"/>
    </source>
</evidence>
<keyword evidence="6 10" id="KW-0067">ATP-binding</keyword>
<dbReference type="PANTHER" id="PTHR42780">
    <property type="entry name" value="SOLEUCYL-TRNA SYNTHETASE"/>
    <property type="match status" value="1"/>
</dbReference>
<sequence>MDDVSDQYAPEDVESSVNDYWDEHDAYAAAKEAHADDPPFFFVDGPPYTSGQMHLGTAWNKTLKDAIIRYKRMSGHDVTDRPGYDMHGLPIEVKVEEELGFDSKKDIEEYGMEAFIEECKSFAERNREKMDEDFQSIGAWMDWDDPYRTVSPEYMEATWWAFQQVHENGLVERGKRAINQCPRCETAIADNEVEYHEIESPSIYVTFPLRGREGSLVVWTTTPWTIPANEFVAVDAEMTYQAVDAVKDGETDRLYVAEPCVEDVLREGRYEDYEVVEELPGEDLVGWTYDHPLAEEVPDHADGEGTGQVYAADYVEADRTGLVHSAPGHGEVDFERGRELGLEVFSPVAGDGTFTDEAGKYAGQFVRDANDDIIADLDANGRLLASGTTTHRYGQCWRCDTDIVYLATDQWFITVTDVKDELLANIEDSEWHPQWARDNRFRNFVEDAPDWNVSRQRYWGIPLPIWVPEGDPNPDAEDILVVGTREELAERADQEVDPDDIDLHRPSVDPLTITDGDTTYERVPDVFDVWIDSSVATWGTLGYPGDQEAFDELWPADLIVEAHDQTRGWFWSQLGMGTAALGQIPYEEVVMHGFANDSEGRKMSKSLGNIVTPQEAIDRYGRDPLRAYLLSHDQHGVDLSFEWQGLEETQSTLNIFWNVFRFPLQYMALDDYDPADADLSEGELTVVDEWVLARLQSVKAEVNEAWDDYAVHDALNAVLSFVTEDVSRFYVKAIRERMWEEADSASKRGAYATLATVLDETVRLLAPFTPYITEEMYRTLDGSATTVHQLPHPTVDEARHDPELERNVAVLRAVEEAAANARQQGGRKLRWPVPRVVVESDDETVREAVRSLSDLFSERVNARSVEVVSAFDELVERAEPEMGEIGPAFGGEAQEIMAAVEGRRRDELATDDGDEPYAVTVDGERYDLSAGMVSFRAEPPENVAGTDFDLTLDDEDRIGGTVYVDTSLSADIEAEGYARDVVRRIQEMRKRLDLDVDERIRTRIDVADDRVASFVDERRDLIAEETRTTEFDAGADDLTEEWDVEGVSVTIGIERLEAEQRAA</sequence>
<keyword evidence="4 10" id="KW-0547">Nucleotide-binding</keyword>
<comment type="subcellular location">
    <subcellularLocation>
        <location evidence="10">Cytoplasm</location>
    </subcellularLocation>
</comment>
<dbReference type="CDD" id="cd07961">
    <property type="entry name" value="Anticodon_Ia_Ile_ABEc"/>
    <property type="match status" value="1"/>
</dbReference>
<comment type="caution">
    <text evidence="13">The sequence shown here is derived from an EMBL/GenBank/DDBJ whole genome shotgun (WGS) entry which is preliminary data.</text>
</comment>
<comment type="catalytic activity">
    <reaction evidence="9 10">
        <text>tRNA(Ile) + L-isoleucine + ATP = L-isoleucyl-tRNA(Ile) + AMP + diphosphate</text>
        <dbReference type="Rhea" id="RHEA:11060"/>
        <dbReference type="Rhea" id="RHEA-COMP:9666"/>
        <dbReference type="Rhea" id="RHEA-COMP:9695"/>
        <dbReference type="ChEBI" id="CHEBI:30616"/>
        <dbReference type="ChEBI" id="CHEBI:33019"/>
        <dbReference type="ChEBI" id="CHEBI:58045"/>
        <dbReference type="ChEBI" id="CHEBI:78442"/>
        <dbReference type="ChEBI" id="CHEBI:78528"/>
        <dbReference type="ChEBI" id="CHEBI:456215"/>
        <dbReference type="EC" id="6.1.1.5"/>
    </reaction>
</comment>
<evidence type="ECO:0000256" key="9">
    <source>
        <dbReference type="ARBA" id="ARBA00048359"/>
    </source>
</evidence>
<dbReference type="Gene3D" id="1.10.730.10">
    <property type="entry name" value="Isoleucyl-tRNA Synthetase, Domain 1"/>
    <property type="match status" value="1"/>
</dbReference>
<dbReference type="RefSeq" id="WP_379703536.1">
    <property type="nucleotide sequence ID" value="NZ_JBHTAT010000001.1"/>
</dbReference>
<dbReference type="GO" id="GO:0005737">
    <property type="term" value="C:cytoplasm"/>
    <property type="evidence" value="ECO:0007669"/>
    <property type="project" value="UniProtKB-SubCell"/>
</dbReference>
<dbReference type="GO" id="GO:0004822">
    <property type="term" value="F:isoleucine-tRNA ligase activity"/>
    <property type="evidence" value="ECO:0007669"/>
    <property type="project" value="UniProtKB-UniRule"/>
</dbReference>
<keyword evidence="1 10" id="KW-0963">Cytoplasm</keyword>
<dbReference type="GO" id="GO:0005524">
    <property type="term" value="F:ATP binding"/>
    <property type="evidence" value="ECO:0007669"/>
    <property type="project" value="UniProtKB-UniRule"/>
</dbReference>
<dbReference type="PRINTS" id="PR00984">
    <property type="entry name" value="TRNASYNTHILE"/>
</dbReference>
<evidence type="ECO:0000256" key="4">
    <source>
        <dbReference type="ARBA" id="ARBA00022741"/>
    </source>
</evidence>
<dbReference type="InterPro" id="IPR009008">
    <property type="entry name" value="Val/Leu/Ile-tRNA-synth_edit"/>
</dbReference>
<dbReference type="AlphaFoldDB" id="A0ABD5ZXD9"/>
<dbReference type="EMBL" id="JBHTAT010000001">
    <property type="protein sequence ID" value="MFC7255313.1"/>
    <property type="molecule type" value="Genomic_DNA"/>
</dbReference>
<proteinExistence type="inferred from homology"/>
<comment type="cofactor">
    <cofactor evidence="10">
        <name>Zn(2+)</name>
        <dbReference type="ChEBI" id="CHEBI:29105"/>
    </cofactor>
</comment>
<dbReference type="GO" id="GO:0008270">
    <property type="term" value="F:zinc ion binding"/>
    <property type="evidence" value="ECO:0007669"/>
    <property type="project" value="UniProtKB-UniRule"/>
</dbReference>
<evidence type="ECO:0000256" key="2">
    <source>
        <dbReference type="ARBA" id="ARBA00022598"/>
    </source>
</evidence>
<dbReference type="GeneID" id="96953665"/>
<protein>
    <recommendedName>
        <fullName evidence="10">Isoleucine--tRNA ligase</fullName>
        <ecNumber evidence="10">6.1.1.5</ecNumber>
    </recommendedName>
    <alternativeName>
        <fullName evidence="10">Isoleucyl-tRNA synthetase</fullName>
        <shortName evidence="10">IleRS</shortName>
    </alternativeName>
</protein>
<reference evidence="13 14" key="1">
    <citation type="journal article" date="2019" name="Int. J. Syst. Evol. Microbiol.">
        <title>The Global Catalogue of Microorganisms (GCM) 10K type strain sequencing project: providing services to taxonomists for standard genome sequencing and annotation.</title>
        <authorList>
            <consortium name="The Broad Institute Genomics Platform"/>
            <consortium name="The Broad Institute Genome Sequencing Center for Infectious Disease"/>
            <person name="Wu L."/>
            <person name="Ma J."/>
        </authorList>
    </citation>
    <scope>NUCLEOTIDE SEQUENCE [LARGE SCALE GENOMIC DNA]</scope>
    <source>
        <strain evidence="13 14">GX21</strain>
    </source>
</reference>
<dbReference type="InterPro" id="IPR001412">
    <property type="entry name" value="aa-tRNA-synth_I_CS"/>
</dbReference>
<name>A0ABD5ZXD9_9EURY</name>
<dbReference type="InterPro" id="IPR002301">
    <property type="entry name" value="Ile-tRNA-ligase"/>
</dbReference>
<gene>
    <name evidence="10 13" type="primary">ileS</name>
    <name evidence="13" type="ORF">ACFQKE_08405</name>
</gene>
<dbReference type="FunFam" id="3.40.50.620:FF:000286">
    <property type="entry name" value="Isoleucine--tRNA ligase"/>
    <property type="match status" value="1"/>
</dbReference>
<evidence type="ECO:0000259" key="11">
    <source>
        <dbReference type="Pfam" id="PF00133"/>
    </source>
</evidence>
<feature type="short sequence motif" description="'HIGH' region" evidence="10">
    <location>
        <begin position="47"/>
        <end position="57"/>
    </location>
</feature>
<dbReference type="SUPFAM" id="SSF47323">
    <property type="entry name" value="Anticodon-binding domain of a subclass of class I aminoacyl-tRNA synthetases"/>
    <property type="match status" value="2"/>
</dbReference>
<dbReference type="InterPro" id="IPR033709">
    <property type="entry name" value="Anticodon_Ile_ABEc"/>
</dbReference>
<evidence type="ECO:0000313" key="14">
    <source>
        <dbReference type="Proteomes" id="UP001596434"/>
    </source>
</evidence>
<evidence type="ECO:0000256" key="6">
    <source>
        <dbReference type="ARBA" id="ARBA00022840"/>
    </source>
</evidence>
<dbReference type="Gene3D" id="3.40.50.620">
    <property type="entry name" value="HUPs"/>
    <property type="match status" value="2"/>
</dbReference>
<evidence type="ECO:0000256" key="5">
    <source>
        <dbReference type="ARBA" id="ARBA00022833"/>
    </source>
</evidence>
<feature type="binding site" evidence="10">
    <location>
        <position position="605"/>
    </location>
    <ligand>
        <name>ATP</name>
        <dbReference type="ChEBI" id="CHEBI:30616"/>
    </ligand>
</feature>
<comment type="domain">
    <text evidence="10">IleRS has two distinct active sites: one for aminoacylation and one for editing. The misactivated valine is translocated from the active site to the editing site, which sterically excludes the correctly activated isoleucine. The single editing site contains two valyl binding pockets, one specific for each substrate (Val-AMP or Val-tRNA(Ile)).</text>
</comment>
<dbReference type="NCBIfam" id="TIGR00392">
    <property type="entry name" value="ileS"/>
    <property type="match status" value="1"/>
</dbReference>
<dbReference type="SUPFAM" id="SSF52374">
    <property type="entry name" value="Nucleotidylyl transferase"/>
    <property type="match status" value="1"/>
</dbReference>
<keyword evidence="8 10" id="KW-0030">Aminoacyl-tRNA synthetase</keyword>
<dbReference type="Gene3D" id="3.90.740.10">
    <property type="entry name" value="Valyl/Leucyl/Isoleucyl-tRNA synthetase, editing domain"/>
    <property type="match status" value="1"/>
</dbReference>
<keyword evidence="14" id="KW-1185">Reference proteome</keyword>
<dbReference type="PANTHER" id="PTHR42780:SF1">
    <property type="entry name" value="ISOLEUCINE--TRNA LIGASE, CYTOPLASMIC"/>
    <property type="match status" value="1"/>
</dbReference>
<dbReference type="SUPFAM" id="SSF50677">
    <property type="entry name" value="ValRS/IleRS/LeuRS editing domain"/>
    <property type="match status" value="1"/>
</dbReference>
<comment type="subunit">
    <text evidence="10">Monomer.</text>
</comment>
<evidence type="ECO:0000256" key="10">
    <source>
        <dbReference type="HAMAP-Rule" id="MF_02003"/>
    </source>
</evidence>
<dbReference type="PROSITE" id="PS00178">
    <property type="entry name" value="AA_TRNA_LIGASE_I"/>
    <property type="match status" value="1"/>
</dbReference>
<dbReference type="InterPro" id="IPR002300">
    <property type="entry name" value="aa-tRNA-synth_Ia"/>
</dbReference>
<organism evidence="13 14">
    <name type="scientific">Haloplanus litoreus</name>
    <dbReference type="NCBI Taxonomy" id="767515"/>
    <lineage>
        <taxon>Archaea</taxon>
        <taxon>Methanobacteriati</taxon>
        <taxon>Methanobacteriota</taxon>
        <taxon>Stenosarchaea group</taxon>
        <taxon>Halobacteria</taxon>
        <taxon>Halobacteriales</taxon>
        <taxon>Haloferacaceae</taxon>
        <taxon>Haloplanus</taxon>
    </lineage>
</organism>
<dbReference type="Pfam" id="PF19302">
    <property type="entry name" value="DUF5915"/>
    <property type="match status" value="1"/>
</dbReference>
<keyword evidence="7 10" id="KW-0648">Protein biosynthesis</keyword>
<evidence type="ECO:0000259" key="12">
    <source>
        <dbReference type="Pfam" id="PF08264"/>
    </source>
</evidence>
<keyword evidence="5 10" id="KW-0862">Zinc</keyword>
<comment type="similarity">
    <text evidence="10">Belongs to the class-I aminoacyl-tRNA synthetase family. IleS type 2 subfamily.</text>
</comment>
<dbReference type="Pfam" id="PF00133">
    <property type="entry name" value="tRNA-synt_1"/>
    <property type="match status" value="1"/>
</dbReference>
<dbReference type="Proteomes" id="UP001596434">
    <property type="component" value="Unassembled WGS sequence"/>
</dbReference>
<keyword evidence="3 10" id="KW-0479">Metal-binding</keyword>
<feature type="domain" description="Aminoacyl-tRNA synthetase class Ia" evidence="11">
    <location>
        <begin position="18"/>
        <end position="636"/>
    </location>
</feature>
<evidence type="ECO:0000313" key="13">
    <source>
        <dbReference type="EMBL" id="MFC7255313.1"/>
    </source>
</evidence>
<keyword evidence="2 10" id="KW-0436">Ligase</keyword>
<dbReference type="HAMAP" id="MF_02003">
    <property type="entry name" value="Ile_tRNA_synth_type2"/>
    <property type="match status" value="1"/>
</dbReference>
<dbReference type="EC" id="6.1.1.5" evidence="10"/>
<accession>A0ABD5ZXD9</accession>
<feature type="short sequence motif" description="'KMSKS' region" evidence="10">
    <location>
        <begin position="602"/>
        <end position="606"/>
    </location>
</feature>
<dbReference type="CDD" id="cd00818">
    <property type="entry name" value="IleRS_core"/>
    <property type="match status" value="1"/>
</dbReference>
<dbReference type="Pfam" id="PF08264">
    <property type="entry name" value="Anticodon_1"/>
    <property type="match status" value="1"/>
</dbReference>
<dbReference type="InterPro" id="IPR014729">
    <property type="entry name" value="Rossmann-like_a/b/a_fold"/>
</dbReference>
<dbReference type="InterPro" id="IPR009080">
    <property type="entry name" value="tRNAsynth_Ia_anticodon-bd"/>
</dbReference>
<evidence type="ECO:0000256" key="3">
    <source>
        <dbReference type="ARBA" id="ARBA00022723"/>
    </source>
</evidence>
<dbReference type="InterPro" id="IPR013155">
    <property type="entry name" value="M/V/L/I-tRNA-synth_anticd-bd"/>
</dbReference>
<comment type="function">
    <text evidence="10">Catalyzes the attachment of isoleucine to tRNA(Ile). As IleRS can inadvertently accommodate and process structurally similar amino acids such as valine, to avoid such errors it has two additional distinct tRNA(Ile)-dependent editing activities. One activity is designated as 'pretransfer' editing and involves the hydrolysis of activated Val-AMP. The other activity is designated 'posttransfer' editing and involves deacylation of mischarged Val-tRNA(Ile).</text>
</comment>
<evidence type="ECO:0000256" key="7">
    <source>
        <dbReference type="ARBA" id="ARBA00022917"/>
    </source>
</evidence>